<gene>
    <name evidence="3" type="ORF">N0B31_04050</name>
</gene>
<evidence type="ECO:0000313" key="4">
    <source>
        <dbReference type="Proteomes" id="UP001057580"/>
    </source>
</evidence>
<accession>A0A9E7R424</accession>
<dbReference type="Proteomes" id="UP001057580">
    <property type="component" value="Chromosome"/>
</dbReference>
<dbReference type="KEGG" id="ssai:N0B31_04050"/>
<dbReference type="AlphaFoldDB" id="A0A9E7R424"/>
<name>A0A9E7R424_9EURY</name>
<evidence type="ECO:0000256" key="2">
    <source>
        <dbReference type="SAM" id="Phobius"/>
    </source>
</evidence>
<sequence length="54" mass="6101">MAAVEAAFVLVVLLFALAAPLALYALVRSEHDEREEMRREDAERAARRDTDERG</sequence>
<evidence type="ECO:0000313" key="3">
    <source>
        <dbReference type="EMBL" id="UWM55461.1"/>
    </source>
</evidence>
<keyword evidence="2" id="KW-0812">Transmembrane</keyword>
<keyword evidence="4" id="KW-1185">Reference proteome</keyword>
<dbReference type="RefSeq" id="WP_260594561.1">
    <property type="nucleotide sequence ID" value="NZ_CP104003.1"/>
</dbReference>
<feature type="transmembrane region" description="Helical" evidence="2">
    <location>
        <begin position="6"/>
        <end position="27"/>
    </location>
</feature>
<evidence type="ECO:0000256" key="1">
    <source>
        <dbReference type="SAM" id="MobiDB-lite"/>
    </source>
</evidence>
<keyword evidence="2" id="KW-1133">Transmembrane helix</keyword>
<reference evidence="3" key="1">
    <citation type="submission" date="2022-09" db="EMBL/GenBank/DDBJ databases">
        <title>Diverse halophilic archaea isolated from saline environments.</title>
        <authorList>
            <person name="Cui H.-L."/>
        </authorList>
    </citation>
    <scope>NUCLEOTIDE SEQUENCE</scope>
    <source>
        <strain evidence="3">ZS-35-S2</strain>
    </source>
</reference>
<protein>
    <submittedName>
        <fullName evidence="3">Uncharacterized protein</fullName>
    </submittedName>
</protein>
<dbReference type="GeneID" id="74941566"/>
<keyword evidence="2" id="KW-0472">Membrane</keyword>
<dbReference type="InterPro" id="IPR058456">
    <property type="entry name" value="DUF8143"/>
</dbReference>
<dbReference type="Pfam" id="PF26467">
    <property type="entry name" value="DUF8143"/>
    <property type="match status" value="1"/>
</dbReference>
<organism evidence="3 4">
    <name type="scientific">Salinirubellus salinus</name>
    <dbReference type="NCBI Taxonomy" id="1364945"/>
    <lineage>
        <taxon>Archaea</taxon>
        <taxon>Methanobacteriati</taxon>
        <taxon>Methanobacteriota</taxon>
        <taxon>Stenosarchaea group</taxon>
        <taxon>Halobacteria</taxon>
        <taxon>Halobacteriales</taxon>
        <taxon>Natronomonadaceae</taxon>
        <taxon>Salinirubellus</taxon>
    </lineage>
</organism>
<dbReference type="EMBL" id="CP104003">
    <property type="protein sequence ID" value="UWM55461.1"/>
    <property type="molecule type" value="Genomic_DNA"/>
</dbReference>
<feature type="region of interest" description="Disordered" evidence="1">
    <location>
        <begin position="31"/>
        <end position="54"/>
    </location>
</feature>
<proteinExistence type="predicted"/>